<dbReference type="AlphaFoldDB" id="A0A0W8FBA9"/>
<accession>A0A0W8FBA9</accession>
<gene>
    <name evidence="1" type="ORF">ASZ90_012247</name>
</gene>
<dbReference type="EMBL" id="LNQE01001404">
    <property type="protein sequence ID" value="KUG18062.1"/>
    <property type="molecule type" value="Genomic_DNA"/>
</dbReference>
<comment type="caution">
    <text evidence="1">The sequence shown here is derived from an EMBL/GenBank/DDBJ whole genome shotgun (WGS) entry which is preliminary data.</text>
</comment>
<reference evidence="1" key="1">
    <citation type="journal article" date="2015" name="Proc. Natl. Acad. Sci. U.S.A.">
        <title>Networks of energetic and metabolic interactions define dynamics in microbial communities.</title>
        <authorList>
            <person name="Embree M."/>
            <person name="Liu J.K."/>
            <person name="Al-Bassam M.M."/>
            <person name="Zengler K."/>
        </authorList>
    </citation>
    <scope>NUCLEOTIDE SEQUENCE</scope>
</reference>
<protein>
    <submittedName>
        <fullName evidence="1">Uncharacterized protein</fullName>
    </submittedName>
</protein>
<sequence length="38" mass="4443">MFYQDMPIRGAQAKEHCRALEILESNIVEEDNKEIHLA</sequence>
<organism evidence="1">
    <name type="scientific">hydrocarbon metagenome</name>
    <dbReference type="NCBI Taxonomy" id="938273"/>
    <lineage>
        <taxon>unclassified sequences</taxon>
        <taxon>metagenomes</taxon>
        <taxon>ecological metagenomes</taxon>
    </lineage>
</organism>
<evidence type="ECO:0000313" key="1">
    <source>
        <dbReference type="EMBL" id="KUG18062.1"/>
    </source>
</evidence>
<proteinExistence type="predicted"/>
<name>A0A0W8FBA9_9ZZZZ</name>